<evidence type="ECO:0000256" key="1">
    <source>
        <dbReference type="SAM" id="Phobius"/>
    </source>
</evidence>
<feature type="transmembrane region" description="Helical" evidence="1">
    <location>
        <begin position="65"/>
        <end position="84"/>
    </location>
</feature>
<feature type="transmembrane region" description="Helical" evidence="1">
    <location>
        <begin position="589"/>
        <end position="608"/>
    </location>
</feature>
<keyword evidence="3" id="KW-1185">Reference proteome</keyword>
<feature type="transmembrane region" description="Helical" evidence="1">
    <location>
        <begin position="530"/>
        <end position="551"/>
    </location>
</feature>
<proteinExistence type="predicted"/>
<name>A0A1C3JKU3_9VIBR</name>
<protein>
    <submittedName>
        <fullName evidence="2">Uncharacterized protein</fullName>
    </submittedName>
</protein>
<reference evidence="3" key="1">
    <citation type="submission" date="2016-06" db="EMBL/GenBank/DDBJ databases">
        <authorList>
            <person name="Rodrigo-Torres L."/>
            <person name="Arahal D.R."/>
        </authorList>
    </citation>
    <scope>NUCLEOTIDE SEQUENCE [LARGE SCALE GENOMIC DNA]</scope>
    <source>
        <strain evidence="3">CECT 7224</strain>
    </source>
</reference>
<dbReference type="Proteomes" id="UP000092819">
    <property type="component" value="Unassembled WGS sequence"/>
</dbReference>
<accession>A0A1C3JKU3</accession>
<keyword evidence="1" id="KW-0472">Membrane</keyword>
<organism evidence="2 3">
    <name type="scientific">Vibrio celticus</name>
    <dbReference type="NCBI Taxonomy" id="446372"/>
    <lineage>
        <taxon>Bacteria</taxon>
        <taxon>Pseudomonadati</taxon>
        <taxon>Pseudomonadota</taxon>
        <taxon>Gammaproteobacteria</taxon>
        <taxon>Vibrionales</taxon>
        <taxon>Vibrionaceae</taxon>
        <taxon>Vibrio</taxon>
    </lineage>
</organism>
<feature type="transmembrane region" description="Helical" evidence="1">
    <location>
        <begin position="629"/>
        <end position="648"/>
    </location>
</feature>
<evidence type="ECO:0000313" key="3">
    <source>
        <dbReference type="Proteomes" id="UP000092819"/>
    </source>
</evidence>
<dbReference type="AlphaFoldDB" id="A0A1C3JKU3"/>
<evidence type="ECO:0000313" key="2">
    <source>
        <dbReference type="EMBL" id="SBT15783.1"/>
    </source>
</evidence>
<feature type="transmembrane region" description="Helical" evidence="1">
    <location>
        <begin position="96"/>
        <end position="114"/>
    </location>
</feature>
<gene>
    <name evidence="2" type="ORF">VCE7224_04594</name>
</gene>
<sequence length="707" mass="79940">MTNTMPHSTLKSITGKLKNHIATKQTLFVLALLAYLGFESSFHAILTSTVIDPSSNMDDIHRVEIYGRLISGFGSGLLFTKLLVSILSNKLRKPISWSGQSVTFLLVFSTVYFGQKAAIERLLIEPSSAEVRRDAVLVNTVKKGLYNQDLASKSFSFSESVDEQIEQKVMLSLLSAGFLYNQDFKQGAMDQLQSILLSIASNSYNVIFYSDVLPTFYRSKQDIEQAFSQYAEAHKERDRNLRHFVIDDKWRELYEQASTEYVRKDVEAQVEKAGYSLRNRRVKREYEANVERSLVELRRYLTTNGRSALTRGSAKRFIEQARNRYSDLNRSMQKEMDLPKGSFQLYPAAKAHAWLEHLTIIEFEKTLRNQLSDVGIKSMKPNIRRFSTFERHADIQKKAKAAMGDYYVTGFSFNWGDAELYAALRDAFIETEVDHMNDNIKGQLSSFEDGGELETIGKNALRAILIPCIALVLSVVLSVFSVVKLLSMVLVRGPIQGGGEAPISKGIKAVYRAKLNGFMVQRAFALESKFILNTLILLAILLLVLNAPRLLGWHAEVLPMVPANTSIAINFVNAVSPSVEVLLNLLDNYLYWLLGWAVLIRLTEFGFAHKASSFDGWPWANRDLLLRTSIKTIWFAALMFVPIFYLLGQPSDTQAAVIAYGTYKWLLSVQPVVYLQGQFLNDIAHLPHLVDSISAPLKAFDSYFWPE</sequence>
<feature type="transmembrane region" description="Helical" evidence="1">
    <location>
        <begin position="464"/>
        <end position="486"/>
    </location>
</feature>
<keyword evidence="1" id="KW-0812">Transmembrane</keyword>
<dbReference type="EMBL" id="FLQZ01000182">
    <property type="protein sequence ID" value="SBT15783.1"/>
    <property type="molecule type" value="Genomic_DNA"/>
</dbReference>
<keyword evidence="1" id="KW-1133">Transmembrane helix</keyword>
<dbReference type="RefSeq" id="WP_139093606.1">
    <property type="nucleotide sequence ID" value="NZ_AP025463.1"/>
</dbReference>
<feature type="transmembrane region" description="Helical" evidence="1">
    <location>
        <begin position="26"/>
        <end position="45"/>
    </location>
</feature>